<dbReference type="PROSITE" id="PS00678">
    <property type="entry name" value="WD_REPEATS_1"/>
    <property type="match status" value="2"/>
</dbReference>
<sequence>MRLINTKTLKLEEFSEGSIPPYAILSHTWGNDAEELSFREVENGIIDKPGVVVRNGTTDKLAVGSTKLRGCCQQAVEDGLGYAWIDTCCIDKTNLVELSEAINSMFRWYNRATVCYAYLSDVPNGDDPPKPESKFRSSRWFQRGWTLQELLAPKHLRFYNVKWRYIGTKGTISNVIKDITHVPRQFLLGISRLHTASVAQRMSWAAGRETKRAEDLAYCLLGIFGISMPMIYGEGGEQAFFRLQEQIMKTTRDDSILAWDLDDKFYASHPRDRDGGVLAPDPSHFANSGQIIARQHADNPLHSLDMVGGSLRIHLPLLTTASGQIFGLLNCGPALNPHKIVSIPLARATPVASNEYVRPRRVPSVLRTVAASRPPPELVHIKKDGQNDAFIKTNKKHWLYEEDLFAQIDLTLVDVEPTSCWDTQTNLISPLNSDDSSSLIFLRFRHAKAGSQDFVTILERSQLELDTDPQLATVICSTVTCSRNSPLQEVAEDLRLRLASPEATGKQSARNEVLQLRIKSEPAEGGIISIKPEAILFQADATVHTFENADLILDLKRLIRERREIISQRDGLRIRSEAYSDHVRLAGEERDKVERQIKELEGMKRRLVEQVEDSARELHYLGQEQTKLEERQDYLSNQMSLAYTQLDKLNDEDKYQVGYALSQEVVGNNDVEVIEHIVATISEATAMLIAASNKRDVDTVRRLLTIGVEPDGKDGQFGRTALSWASENGSESIVRLLLDTGKVDVNSQDNNGRSPLQWASEKKFDDIARLLLANGAKMDCQRTLLAHERSVYSVALSHDSKLIVSGSWMAIKIWDTATGECCQTMQGHKRGVNSVAFSHDSKLIASGSDDCTIKVWDAATGQCYQTLKGHAMQINSVAFSHDSNLIVSGSDDDTMMLWDSATGQRLHVLYDQYRDHFSSVAFSHNSKYIVSGYDSGRAILWDSITGEVVQTLEAHHDYIESVAFSHDSKFIISGSNDKTIKIWDSTTGKCQQTLHGHLNCVNAVVFSHDSKFIASGSQDGTIKLWDSVTGKCQQTLDNCEARIYSIAFSHDSKILVSGSEGGIIKIWDTSIWFSHRVGNQEDGKCPELTTRREGKETKKHGYCFQTSTKPDVSVSVQLTTRN</sequence>
<feature type="domain" description="Heterokaryon incompatibility" evidence="6">
    <location>
        <begin position="22"/>
        <end position="121"/>
    </location>
</feature>
<dbReference type="CDD" id="cd00200">
    <property type="entry name" value="WD40"/>
    <property type="match status" value="1"/>
</dbReference>
<dbReference type="InterPro" id="IPR020472">
    <property type="entry name" value="WD40_PAC1"/>
</dbReference>
<evidence type="ECO:0000256" key="3">
    <source>
        <dbReference type="PROSITE-ProRule" id="PRU00023"/>
    </source>
</evidence>
<evidence type="ECO:0000256" key="1">
    <source>
        <dbReference type="ARBA" id="ARBA00022574"/>
    </source>
</evidence>
<evidence type="ECO:0000313" key="8">
    <source>
        <dbReference type="Proteomes" id="UP001140511"/>
    </source>
</evidence>
<feature type="repeat" description="WD" evidence="4">
    <location>
        <begin position="994"/>
        <end position="1035"/>
    </location>
</feature>
<feature type="repeat" description="WD" evidence="4">
    <location>
        <begin position="1036"/>
        <end position="1068"/>
    </location>
</feature>
<dbReference type="PROSITE" id="PS50082">
    <property type="entry name" value="WD_REPEATS_2"/>
    <property type="match status" value="7"/>
</dbReference>
<gene>
    <name evidence="7" type="ORF">T069G_08686</name>
</gene>
<dbReference type="PRINTS" id="PR00320">
    <property type="entry name" value="GPROTEINBRPT"/>
</dbReference>
<dbReference type="Gene3D" id="1.25.40.20">
    <property type="entry name" value="Ankyrin repeat-containing domain"/>
    <property type="match status" value="1"/>
</dbReference>
<dbReference type="InterPro" id="IPR010730">
    <property type="entry name" value="HET"/>
</dbReference>
<dbReference type="InterPro" id="IPR019775">
    <property type="entry name" value="WD40_repeat_CS"/>
</dbReference>
<dbReference type="PROSITE" id="PS50088">
    <property type="entry name" value="ANK_REPEAT"/>
    <property type="match status" value="2"/>
</dbReference>
<dbReference type="PANTHER" id="PTHR10622:SF10">
    <property type="entry name" value="HET DOMAIN-CONTAINING PROTEIN"/>
    <property type="match status" value="1"/>
</dbReference>
<feature type="repeat" description="WD" evidence="4">
    <location>
        <begin position="952"/>
        <end position="993"/>
    </location>
</feature>
<dbReference type="PROSITE" id="PS50297">
    <property type="entry name" value="ANK_REP_REGION"/>
    <property type="match status" value="2"/>
</dbReference>
<evidence type="ECO:0000256" key="5">
    <source>
        <dbReference type="SAM" id="Coils"/>
    </source>
</evidence>
<feature type="repeat" description="WD" evidence="4">
    <location>
        <begin position="784"/>
        <end position="824"/>
    </location>
</feature>
<name>A0A9W9B892_9HYPO</name>
<dbReference type="SUPFAM" id="SSF48403">
    <property type="entry name" value="Ankyrin repeat"/>
    <property type="match status" value="1"/>
</dbReference>
<proteinExistence type="predicted"/>
<dbReference type="SUPFAM" id="SSF50978">
    <property type="entry name" value="WD40 repeat-like"/>
    <property type="match status" value="1"/>
</dbReference>
<dbReference type="RefSeq" id="XP_056026845.1">
    <property type="nucleotide sequence ID" value="XM_056175896.1"/>
</dbReference>
<feature type="coiled-coil region" evidence="5">
    <location>
        <begin position="583"/>
        <end position="617"/>
    </location>
</feature>
<keyword evidence="5" id="KW-0175">Coiled coil</keyword>
<accession>A0A9W9B892</accession>
<keyword evidence="1 4" id="KW-0853">WD repeat</keyword>
<dbReference type="SMART" id="SM00248">
    <property type="entry name" value="ANK"/>
    <property type="match status" value="3"/>
</dbReference>
<dbReference type="AlphaFoldDB" id="A0A9W9B892"/>
<dbReference type="GeneID" id="80870584"/>
<evidence type="ECO:0000256" key="2">
    <source>
        <dbReference type="ARBA" id="ARBA00022737"/>
    </source>
</evidence>
<comment type="caution">
    <text evidence="7">The sequence shown here is derived from an EMBL/GenBank/DDBJ whole genome shotgun (WGS) entry which is preliminary data.</text>
</comment>
<dbReference type="Proteomes" id="UP001140511">
    <property type="component" value="Unassembled WGS sequence"/>
</dbReference>
<dbReference type="Pfam" id="PF00400">
    <property type="entry name" value="WD40"/>
    <property type="match status" value="6"/>
</dbReference>
<feature type="repeat" description="ANK" evidence="3">
    <location>
        <begin position="717"/>
        <end position="741"/>
    </location>
</feature>
<keyword evidence="3" id="KW-0040">ANK repeat</keyword>
<dbReference type="PANTHER" id="PTHR10622">
    <property type="entry name" value="HET DOMAIN-CONTAINING PROTEIN"/>
    <property type="match status" value="1"/>
</dbReference>
<evidence type="ECO:0000256" key="4">
    <source>
        <dbReference type="PROSITE-ProRule" id="PRU00221"/>
    </source>
</evidence>
<evidence type="ECO:0000313" key="7">
    <source>
        <dbReference type="EMBL" id="KAJ4857789.1"/>
    </source>
</evidence>
<keyword evidence="2" id="KW-0677">Repeat</keyword>
<dbReference type="PROSITE" id="PS50294">
    <property type="entry name" value="WD_REPEATS_REGION"/>
    <property type="match status" value="5"/>
</dbReference>
<dbReference type="InterPro" id="IPR015943">
    <property type="entry name" value="WD40/YVTN_repeat-like_dom_sf"/>
</dbReference>
<dbReference type="InterPro" id="IPR036322">
    <property type="entry name" value="WD40_repeat_dom_sf"/>
</dbReference>
<dbReference type="Pfam" id="PF12796">
    <property type="entry name" value="Ank_2"/>
    <property type="match status" value="1"/>
</dbReference>
<organism evidence="7 8">
    <name type="scientific">Trichoderma breve</name>
    <dbReference type="NCBI Taxonomy" id="2034170"/>
    <lineage>
        <taxon>Eukaryota</taxon>
        <taxon>Fungi</taxon>
        <taxon>Dikarya</taxon>
        <taxon>Ascomycota</taxon>
        <taxon>Pezizomycotina</taxon>
        <taxon>Sordariomycetes</taxon>
        <taxon>Hypocreomycetidae</taxon>
        <taxon>Hypocreales</taxon>
        <taxon>Hypocreaceae</taxon>
        <taxon>Trichoderma</taxon>
    </lineage>
</organism>
<feature type="repeat" description="ANK" evidence="3">
    <location>
        <begin position="751"/>
        <end position="783"/>
    </location>
</feature>
<dbReference type="Gene3D" id="2.130.10.10">
    <property type="entry name" value="YVTN repeat-like/Quinoprotein amine dehydrogenase"/>
    <property type="match status" value="4"/>
</dbReference>
<dbReference type="InterPro" id="IPR001680">
    <property type="entry name" value="WD40_rpt"/>
</dbReference>
<reference evidence="7" key="1">
    <citation type="submission" date="2022-09" db="EMBL/GenBank/DDBJ databases">
        <title>Chromosome-level assembly of Trichoderma breve T069, a fungus used in development of biopesticide product.</title>
        <authorList>
            <person name="Lin R."/>
            <person name="Liu T."/>
        </authorList>
    </citation>
    <scope>NUCLEOTIDE SEQUENCE</scope>
    <source>
        <strain evidence="7">T069</strain>
    </source>
</reference>
<evidence type="ECO:0000259" key="6">
    <source>
        <dbReference type="Pfam" id="PF06985"/>
    </source>
</evidence>
<dbReference type="EMBL" id="JAOPEN010000005">
    <property type="protein sequence ID" value="KAJ4857789.1"/>
    <property type="molecule type" value="Genomic_DNA"/>
</dbReference>
<feature type="repeat" description="WD" evidence="4">
    <location>
        <begin position="910"/>
        <end position="951"/>
    </location>
</feature>
<feature type="repeat" description="WD" evidence="4">
    <location>
        <begin position="825"/>
        <end position="866"/>
    </location>
</feature>
<dbReference type="InterPro" id="IPR002110">
    <property type="entry name" value="Ankyrin_rpt"/>
</dbReference>
<dbReference type="SMART" id="SM00320">
    <property type="entry name" value="WD40"/>
    <property type="match status" value="7"/>
</dbReference>
<keyword evidence="8" id="KW-1185">Reference proteome</keyword>
<dbReference type="InterPro" id="IPR036770">
    <property type="entry name" value="Ankyrin_rpt-contain_sf"/>
</dbReference>
<protein>
    <submittedName>
        <fullName evidence="7">WD domain, g-beta repeat domain-containing protein</fullName>
    </submittedName>
</protein>
<dbReference type="Pfam" id="PF06985">
    <property type="entry name" value="HET"/>
    <property type="match status" value="1"/>
</dbReference>
<feature type="repeat" description="WD" evidence="4">
    <location>
        <begin position="867"/>
        <end position="908"/>
    </location>
</feature>